<proteinExistence type="predicted"/>
<dbReference type="SUPFAM" id="SSF52540">
    <property type="entry name" value="P-loop containing nucleoside triphosphate hydrolases"/>
    <property type="match status" value="1"/>
</dbReference>
<name>A0A0F9I7F1_9ZZZZ</name>
<accession>A0A0F9I7F1</accession>
<gene>
    <name evidence="1" type="ORF">LCGC14_1614790</name>
</gene>
<organism evidence="1">
    <name type="scientific">marine sediment metagenome</name>
    <dbReference type="NCBI Taxonomy" id="412755"/>
    <lineage>
        <taxon>unclassified sequences</taxon>
        <taxon>metagenomes</taxon>
        <taxon>ecological metagenomes</taxon>
    </lineage>
</organism>
<evidence type="ECO:0000313" key="1">
    <source>
        <dbReference type="EMBL" id="KKM23472.1"/>
    </source>
</evidence>
<sequence length="204" mass="23326">MNRLRDRLGRLQRSIQRDVGIRDKTRRDLKAECVKLGMTSRDQVIHRKAALFIERVAEQSRIEMSDSFEAIVGFVLQSVLGPDYGFKILYEQKRDRASVKFHVVDPEYPEGADPLESRGGGVVDHLSFALRMAVLELSTPRNNLPIILDEPFKHVHKKYSADLAEMLKRLSDRTGRQFIVVTHNSEFAECADERFEISGKGVID</sequence>
<dbReference type="AlphaFoldDB" id="A0A0F9I7F1"/>
<dbReference type="InterPro" id="IPR027417">
    <property type="entry name" value="P-loop_NTPase"/>
</dbReference>
<comment type="caution">
    <text evidence="1">The sequence shown here is derived from an EMBL/GenBank/DDBJ whole genome shotgun (WGS) entry which is preliminary data.</text>
</comment>
<dbReference type="Gene3D" id="3.40.50.300">
    <property type="entry name" value="P-loop containing nucleotide triphosphate hydrolases"/>
    <property type="match status" value="1"/>
</dbReference>
<reference evidence="1" key="1">
    <citation type="journal article" date="2015" name="Nature">
        <title>Complex archaea that bridge the gap between prokaryotes and eukaryotes.</title>
        <authorList>
            <person name="Spang A."/>
            <person name="Saw J.H."/>
            <person name="Jorgensen S.L."/>
            <person name="Zaremba-Niedzwiedzka K."/>
            <person name="Martijn J."/>
            <person name="Lind A.E."/>
            <person name="van Eijk R."/>
            <person name="Schleper C."/>
            <person name="Guy L."/>
            <person name="Ettema T.J."/>
        </authorList>
    </citation>
    <scope>NUCLEOTIDE SEQUENCE</scope>
</reference>
<protein>
    <recommendedName>
        <fullName evidence="2">ATPase AAA-type core domain-containing protein</fullName>
    </recommendedName>
</protein>
<evidence type="ECO:0008006" key="2">
    <source>
        <dbReference type="Google" id="ProtNLM"/>
    </source>
</evidence>
<dbReference type="EMBL" id="LAZR01013116">
    <property type="protein sequence ID" value="KKM23472.1"/>
    <property type="molecule type" value="Genomic_DNA"/>
</dbReference>